<dbReference type="Proteomes" id="UP001383192">
    <property type="component" value="Unassembled WGS sequence"/>
</dbReference>
<accession>A0AAW0DWT1</accession>
<dbReference type="AlphaFoldDB" id="A0AAW0DWT1"/>
<reference evidence="2 3" key="1">
    <citation type="submission" date="2024-01" db="EMBL/GenBank/DDBJ databases">
        <title>A draft genome for a cacao thread blight-causing isolate of Paramarasmius palmivorus.</title>
        <authorList>
            <person name="Baruah I.K."/>
            <person name="Bukari Y."/>
            <person name="Amoako-Attah I."/>
            <person name="Meinhardt L.W."/>
            <person name="Bailey B.A."/>
            <person name="Cohen S.P."/>
        </authorList>
    </citation>
    <scope>NUCLEOTIDE SEQUENCE [LARGE SCALE GENOMIC DNA]</scope>
    <source>
        <strain evidence="2 3">GH-12</strain>
    </source>
</reference>
<organism evidence="2 3">
    <name type="scientific">Paramarasmius palmivorus</name>
    <dbReference type="NCBI Taxonomy" id="297713"/>
    <lineage>
        <taxon>Eukaryota</taxon>
        <taxon>Fungi</taxon>
        <taxon>Dikarya</taxon>
        <taxon>Basidiomycota</taxon>
        <taxon>Agaricomycotina</taxon>
        <taxon>Agaricomycetes</taxon>
        <taxon>Agaricomycetidae</taxon>
        <taxon>Agaricales</taxon>
        <taxon>Marasmiineae</taxon>
        <taxon>Marasmiaceae</taxon>
        <taxon>Paramarasmius</taxon>
    </lineage>
</organism>
<protein>
    <submittedName>
        <fullName evidence="2">Uncharacterized protein</fullName>
    </submittedName>
</protein>
<proteinExistence type="predicted"/>
<name>A0AAW0DWT1_9AGAR</name>
<dbReference type="EMBL" id="JAYKXP010000006">
    <property type="protein sequence ID" value="KAK7056778.1"/>
    <property type="molecule type" value="Genomic_DNA"/>
</dbReference>
<evidence type="ECO:0000256" key="1">
    <source>
        <dbReference type="SAM" id="MobiDB-lite"/>
    </source>
</evidence>
<feature type="compositionally biased region" description="Acidic residues" evidence="1">
    <location>
        <begin position="47"/>
        <end position="103"/>
    </location>
</feature>
<evidence type="ECO:0000313" key="3">
    <source>
        <dbReference type="Proteomes" id="UP001383192"/>
    </source>
</evidence>
<gene>
    <name evidence="2" type="ORF">VNI00_002495</name>
</gene>
<evidence type="ECO:0000313" key="2">
    <source>
        <dbReference type="EMBL" id="KAK7056778.1"/>
    </source>
</evidence>
<sequence length="225" mass="25290">MPSKRPRLPALSPSPPPSLDAPVPSSGRSVGLDLTMDADEISLGVSDTEEGDSDIEESELEENELEDSELEESELEEGELEEERDEDDERDEEDSSSDDEDTNSDYASRNPDTGYLVFDSLASGYILNPQCRNMYSSVQLVVFRRIDAVWVSIRPYGAPVPILFVRGQDGYFDHARLEWTVRLASQPYFREGSAPAPADELRLRLAARDYEVFQSVINLFRFSLV</sequence>
<keyword evidence="3" id="KW-1185">Reference proteome</keyword>
<comment type="caution">
    <text evidence="2">The sequence shown here is derived from an EMBL/GenBank/DDBJ whole genome shotgun (WGS) entry which is preliminary data.</text>
</comment>
<feature type="region of interest" description="Disordered" evidence="1">
    <location>
        <begin position="1"/>
        <end position="111"/>
    </location>
</feature>